<feature type="compositionally biased region" description="Low complexity" evidence="10">
    <location>
        <begin position="781"/>
        <end position="796"/>
    </location>
</feature>
<evidence type="ECO:0000256" key="4">
    <source>
        <dbReference type="ARBA" id="ARBA00022801"/>
    </source>
</evidence>
<evidence type="ECO:0000256" key="9">
    <source>
        <dbReference type="PROSITE-ProRule" id="PRU00552"/>
    </source>
</evidence>
<dbReference type="GO" id="GO:0005524">
    <property type="term" value="F:ATP binding"/>
    <property type="evidence" value="ECO:0007669"/>
    <property type="project" value="UniProtKB-KW"/>
</dbReference>
<dbReference type="InterPro" id="IPR027417">
    <property type="entry name" value="P-loop_NTPase"/>
</dbReference>
<comment type="similarity">
    <text evidence="1">Belongs to the DEAD box helicase family. DDX54/DBP10 subfamily.</text>
</comment>
<evidence type="ECO:0000256" key="8">
    <source>
        <dbReference type="ARBA" id="ARBA00047984"/>
    </source>
</evidence>
<dbReference type="PANTHER" id="PTHR47959">
    <property type="entry name" value="ATP-DEPENDENT RNA HELICASE RHLE-RELATED"/>
    <property type="match status" value="1"/>
</dbReference>
<dbReference type="Pfam" id="PF00270">
    <property type="entry name" value="DEAD"/>
    <property type="match status" value="1"/>
</dbReference>
<dbReference type="GO" id="GO:0005829">
    <property type="term" value="C:cytosol"/>
    <property type="evidence" value="ECO:0007669"/>
    <property type="project" value="TreeGrafter"/>
</dbReference>
<dbReference type="InterPro" id="IPR014001">
    <property type="entry name" value="Helicase_ATP-bd"/>
</dbReference>
<accession>A0A1Q3DIC5</accession>
<evidence type="ECO:0000259" key="12">
    <source>
        <dbReference type="PROSITE" id="PS51194"/>
    </source>
</evidence>
<feature type="region of interest" description="Disordered" evidence="10">
    <location>
        <begin position="1"/>
        <end position="30"/>
    </location>
</feature>
<dbReference type="SMART" id="SM01123">
    <property type="entry name" value="DBP10CT"/>
    <property type="match status" value="1"/>
</dbReference>
<dbReference type="Proteomes" id="UP000187406">
    <property type="component" value="Unassembled WGS sequence"/>
</dbReference>
<dbReference type="InParanoid" id="A0A1Q3DIC5"/>
<evidence type="ECO:0000256" key="1">
    <source>
        <dbReference type="ARBA" id="ARBA00010379"/>
    </source>
</evidence>
<feature type="compositionally biased region" description="Basic and acidic residues" evidence="10">
    <location>
        <begin position="756"/>
        <end position="772"/>
    </location>
</feature>
<dbReference type="Gene3D" id="3.40.50.300">
    <property type="entry name" value="P-loop containing nucleotide triphosphate hydrolases"/>
    <property type="match status" value="2"/>
</dbReference>
<dbReference type="InterPro" id="IPR011545">
    <property type="entry name" value="DEAD/DEAH_box_helicase_dom"/>
</dbReference>
<evidence type="ECO:0000256" key="3">
    <source>
        <dbReference type="ARBA" id="ARBA00022741"/>
    </source>
</evidence>
<dbReference type="CDD" id="cd17959">
    <property type="entry name" value="DEADc_DDX54"/>
    <property type="match status" value="1"/>
</dbReference>
<keyword evidence="7" id="KW-0694">RNA-binding</keyword>
<dbReference type="InterPro" id="IPR033517">
    <property type="entry name" value="DDX54/DBP10_DEAD-box_helicase"/>
</dbReference>
<dbReference type="Pfam" id="PF00271">
    <property type="entry name" value="Helicase_C"/>
    <property type="match status" value="1"/>
</dbReference>
<gene>
    <name evidence="14" type="ORF">CFOL_v3_35447</name>
</gene>
<dbReference type="GO" id="GO:0005634">
    <property type="term" value="C:nucleus"/>
    <property type="evidence" value="ECO:0007669"/>
    <property type="project" value="InterPro"/>
</dbReference>
<dbReference type="PROSITE" id="PS51192">
    <property type="entry name" value="HELICASE_ATP_BIND_1"/>
    <property type="match status" value="1"/>
</dbReference>
<evidence type="ECO:0000313" key="14">
    <source>
        <dbReference type="EMBL" id="GAV92063.1"/>
    </source>
</evidence>
<name>A0A1Q3DIC5_CEPFO</name>
<organism evidence="14 15">
    <name type="scientific">Cephalotus follicularis</name>
    <name type="common">Albany pitcher plant</name>
    <dbReference type="NCBI Taxonomy" id="3775"/>
    <lineage>
        <taxon>Eukaryota</taxon>
        <taxon>Viridiplantae</taxon>
        <taxon>Streptophyta</taxon>
        <taxon>Embryophyta</taxon>
        <taxon>Tracheophyta</taxon>
        <taxon>Spermatophyta</taxon>
        <taxon>Magnoliopsida</taxon>
        <taxon>eudicotyledons</taxon>
        <taxon>Gunneridae</taxon>
        <taxon>Pentapetalae</taxon>
        <taxon>rosids</taxon>
        <taxon>fabids</taxon>
        <taxon>Oxalidales</taxon>
        <taxon>Cephalotaceae</taxon>
        <taxon>Cephalotus</taxon>
    </lineage>
</organism>
<keyword evidence="6" id="KW-0067">ATP-binding</keyword>
<evidence type="ECO:0000256" key="10">
    <source>
        <dbReference type="SAM" id="MobiDB-lite"/>
    </source>
</evidence>
<evidence type="ECO:0000256" key="2">
    <source>
        <dbReference type="ARBA" id="ARBA00012552"/>
    </source>
</evidence>
<dbReference type="PANTHER" id="PTHR47959:SF8">
    <property type="entry name" value="RNA HELICASE"/>
    <property type="match status" value="1"/>
</dbReference>
<feature type="short sequence motif" description="Q motif" evidence="9">
    <location>
        <begin position="28"/>
        <end position="56"/>
    </location>
</feature>
<dbReference type="PROSITE" id="PS51195">
    <property type="entry name" value="Q_MOTIF"/>
    <property type="match status" value="1"/>
</dbReference>
<dbReference type="Pfam" id="PF08147">
    <property type="entry name" value="DBP10CT"/>
    <property type="match status" value="1"/>
</dbReference>
<dbReference type="SMART" id="SM00487">
    <property type="entry name" value="DEXDc"/>
    <property type="match status" value="1"/>
</dbReference>
<proteinExistence type="inferred from homology"/>
<dbReference type="CDD" id="cd18787">
    <property type="entry name" value="SF2_C_DEAD"/>
    <property type="match status" value="1"/>
</dbReference>
<keyword evidence="3" id="KW-0547">Nucleotide-binding</keyword>
<dbReference type="EC" id="3.6.4.13" evidence="2"/>
<dbReference type="PROSITE" id="PS51194">
    <property type="entry name" value="HELICASE_CTER"/>
    <property type="match status" value="1"/>
</dbReference>
<evidence type="ECO:0000256" key="6">
    <source>
        <dbReference type="ARBA" id="ARBA00022840"/>
    </source>
</evidence>
<keyword evidence="15" id="KW-1185">Reference proteome</keyword>
<reference evidence="15" key="1">
    <citation type="submission" date="2016-04" db="EMBL/GenBank/DDBJ databases">
        <title>Cephalotus genome sequencing.</title>
        <authorList>
            <person name="Fukushima K."/>
            <person name="Hasebe M."/>
            <person name="Fang X."/>
        </authorList>
    </citation>
    <scope>NUCLEOTIDE SEQUENCE [LARGE SCALE GENOMIC DNA]</scope>
    <source>
        <strain evidence="15">cv. St1</strain>
    </source>
</reference>
<comment type="caution">
    <text evidence="14">The sequence shown here is derived from an EMBL/GenBank/DDBJ whole genome shotgun (WGS) entry which is preliminary data.</text>
</comment>
<dbReference type="AlphaFoldDB" id="A0A1Q3DIC5"/>
<feature type="domain" description="Helicase C-terminal" evidence="12">
    <location>
        <begin position="243"/>
        <end position="405"/>
    </location>
</feature>
<dbReference type="InterPro" id="IPR012541">
    <property type="entry name" value="DBP10_C"/>
</dbReference>
<dbReference type="SUPFAM" id="SSF52540">
    <property type="entry name" value="P-loop containing nucleoside triphosphate hydrolases"/>
    <property type="match status" value="1"/>
</dbReference>
<feature type="compositionally biased region" description="Polar residues" evidence="10">
    <location>
        <begin position="735"/>
        <end position="751"/>
    </location>
</feature>
<evidence type="ECO:0000259" key="13">
    <source>
        <dbReference type="PROSITE" id="PS51195"/>
    </source>
</evidence>
<sequence length="796" mass="89862">MKKTRAVQVSSKADLKRVEKQRKKAKSGGFESLNLSPNVYRAIKRKGYKVPTPIQRKTMPLILSGADVVAMARTGSGKTAAFLVPMLEKLQQHVPQGAVRALILSPTRDLALQTFKFTKELGRFTDLRISLLVGGDRMESQFEELAQNPDIIIATPGRLMHHLSEVDDMSLHTVDYVVFDEADCLFGMGFAEQFHKILTQLSDNHQTLLFSATLPSALAEFAKAGLRDPQLVRLDLETRISPDLKLVFYTLRQEEKHAALMYLIREQISSDQQTLIFVSTKHHVEFLNILFREEGIETSVCYGDMDPDARKIHVSRFRARKTMLLIVTDVAARGIDIPLLDNVINWDFPPKPKIFVHRVGRTARAGRTGTAYSFMTSEDMAYLLDLHLFLSKSIRAAPTEEEVLQDVDGVMNKIDQAIANGETVYGRFPQTVIDLVSDRIREIIDTSADLVALQKTCSNAFRLYSKTKPLPSKESIKRVKDLPREGLHPMFKNVLEGGELMALAFSERLKAFKPKQTILEAEGEAAKSKYLQGPSGQWVDVMKNKRAIHEKIIHMVQQQRCNKIVEKDFQFEVLSSETKGKKAFEARGSQRKAHSFKDEEYYISAIPANHHMEAGLSMRANEGFGSNSRLDSAVLDLVADDKGGLQKQKSVFHWDKRSKKYIKLNNGERVTASGKIKTESGAKVRPNKTGIYKKWKEQSHKKVSLRGTNAEANIEETTNFSGGCKFHGNNRKRQFQGNNGKVRGSKNQLPMPNSHVRSEVKEFEQVRKERQQKANRVSFMKSKGTKGNKFGKNGKR</sequence>
<evidence type="ECO:0000259" key="11">
    <source>
        <dbReference type="PROSITE" id="PS51192"/>
    </source>
</evidence>
<protein>
    <recommendedName>
        <fullName evidence="2">RNA helicase</fullName>
        <ecNumber evidence="2">3.6.4.13</ecNumber>
    </recommendedName>
</protein>
<dbReference type="InterPro" id="IPR001650">
    <property type="entry name" value="Helicase_C-like"/>
</dbReference>
<dbReference type="GO" id="GO:0003723">
    <property type="term" value="F:RNA binding"/>
    <property type="evidence" value="ECO:0007669"/>
    <property type="project" value="UniProtKB-KW"/>
</dbReference>
<evidence type="ECO:0000256" key="5">
    <source>
        <dbReference type="ARBA" id="ARBA00022806"/>
    </source>
</evidence>
<dbReference type="OrthoDB" id="10261375at2759"/>
<feature type="region of interest" description="Disordered" evidence="10">
    <location>
        <begin position="727"/>
        <end position="796"/>
    </location>
</feature>
<dbReference type="GO" id="GO:0016887">
    <property type="term" value="F:ATP hydrolysis activity"/>
    <property type="evidence" value="ECO:0007669"/>
    <property type="project" value="RHEA"/>
</dbReference>
<evidence type="ECO:0000256" key="7">
    <source>
        <dbReference type="ARBA" id="ARBA00022884"/>
    </source>
</evidence>
<dbReference type="FunCoup" id="A0A1Q3DIC5">
    <property type="interactions" value="3031"/>
</dbReference>
<dbReference type="InterPro" id="IPR050079">
    <property type="entry name" value="DEAD_box_RNA_helicase"/>
</dbReference>
<dbReference type="STRING" id="3775.A0A1Q3DIC5"/>
<evidence type="ECO:0000313" key="15">
    <source>
        <dbReference type="Proteomes" id="UP000187406"/>
    </source>
</evidence>
<dbReference type="SMART" id="SM00490">
    <property type="entry name" value="HELICc"/>
    <property type="match status" value="1"/>
</dbReference>
<dbReference type="GO" id="GO:0003724">
    <property type="term" value="F:RNA helicase activity"/>
    <property type="evidence" value="ECO:0007669"/>
    <property type="project" value="UniProtKB-EC"/>
</dbReference>
<keyword evidence="5 14" id="KW-0347">Helicase</keyword>
<dbReference type="InterPro" id="IPR014014">
    <property type="entry name" value="RNA_helicase_DEAD_Q_motif"/>
</dbReference>
<dbReference type="EMBL" id="BDDD01008675">
    <property type="protein sequence ID" value="GAV92063.1"/>
    <property type="molecule type" value="Genomic_DNA"/>
</dbReference>
<feature type="domain" description="DEAD-box RNA helicase Q" evidence="13">
    <location>
        <begin position="28"/>
        <end position="56"/>
    </location>
</feature>
<feature type="domain" description="Helicase ATP-binding" evidence="11">
    <location>
        <begin position="59"/>
        <end position="232"/>
    </location>
</feature>
<keyword evidence="4" id="KW-0378">Hydrolase</keyword>
<comment type="catalytic activity">
    <reaction evidence="8">
        <text>ATP + H2O = ADP + phosphate + H(+)</text>
        <dbReference type="Rhea" id="RHEA:13065"/>
        <dbReference type="ChEBI" id="CHEBI:15377"/>
        <dbReference type="ChEBI" id="CHEBI:15378"/>
        <dbReference type="ChEBI" id="CHEBI:30616"/>
        <dbReference type="ChEBI" id="CHEBI:43474"/>
        <dbReference type="ChEBI" id="CHEBI:456216"/>
        <dbReference type="EC" id="3.6.4.13"/>
    </reaction>
</comment>